<protein>
    <submittedName>
        <fullName evidence="4">Uncharacterized protein</fullName>
    </submittedName>
</protein>
<feature type="domain" description="DUF6311" evidence="3">
    <location>
        <begin position="141"/>
        <end position="246"/>
    </location>
</feature>
<keyword evidence="1" id="KW-0812">Transmembrane</keyword>
<proteinExistence type="predicted"/>
<dbReference type="Pfam" id="PF19830">
    <property type="entry name" value="DUF6311"/>
    <property type="match status" value="1"/>
</dbReference>
<keyword evidence="1" id="KW-0472">Membrane</keyword>
<name>A0A251XAS6_9GAMM</name>
<evidence type="ECO:0000313" key="4">
    <source>
        <dbReference type="EMBL" id="OUD15267.1"/>
    </source>
</evidence>
<comment type="caution">
    <text evidence="4">The sequence shown here is derived from an EMBL/GenBank/DDBJ whole genome shotgun (WGS) entry which is preliminary data.</text>
</comment>
<evidence type="ECO:0000313" key="5">
    <source>
        <dbReference type="Proteomes" id="UP000194798"/>
    </source>
</evidence>
<feature type="domain" description="DUF6311" evidence="2">
    <location>
        <begin position="9"/>
        <end position="109"/>
    </location>
</feature>
<keyword evidence="5" id="KW-1185">Reference proteome</keyword>
<dbReference type="InterPro" id="IPR046278">
    <property type="entry name" value="DUF6311"/>
</dbReference>
<keyword evidence="1" id="KW-1133">Transmembrane helix</keyword>
<dbReference type="Proteomes" id="UP000194798">
    <property type="component" value="Unassembled WGS sequence"/>
</dbReference>
<feature type="transmembrane region" description="Helical" evidence="1">
    <location>
        <begin position="68"/>
        <end position="85"/>
    </location>
</feature>
<evidence type="ECO:0000256" key="1">
    <source>
        <dbReference type="SAM" id="Phobius"/>
    </source>
</evidence>
<evidence type="ECO:0000259" key="3">
    <source>
        <dbReference type="Pfam" id="PF25853"/>
    </source>
</evidence>
<feature type="transmembrane region" description="Helical" evidence="1">
    <location>
        <begin position="43"/>
        <end position="61"/>
    </location>
</feature>
<organism evidence="4 5">
    <name type="scientific">Thioflexithrix psekupsensis</name>
    <dbReference type="NCBI Taxonomy" id="1570016"/>
    <lineage>
        <taxon>Bacteria</taxon>
        <taxon>Pseudomonadati</taxon>
        <taxon>Pseudomonadota</taxon>
        <taxon>Gammaproteobacteria</taxon>
        <taxon>Thiotrichales</taxon>
        <taxon>Thioflexithrix</taxon>
    </lineage>
</organism>
<sequence length="250" mass="28668">MGLWAAYEMQKRFVQRKTLLYFLPLIVASFFFTLLALSNKITFGSLVLVEFSGGFWNIFNMFRSTGRFFWPVHYFIIFVILAILIKRNSQIMAASLLILGLTLQLIDLSSVYYSHRQARGNPAFHWNPALPVWENPLQSEFWATQAAQYKHITLLPPIACGEPPAPYQGFAYWAGRHGLSINTGQVARFDVERTAAYCQDLFEELRTGVIKSDTIYVVHPLYLSDFQNNAQYPVSCREIDGFMTCVQGEH</sequence>
<dbReference type="InterPro" id="IPR058671">
    <property type="entry name" value="DUF6311_C"/>
</dbReference>
<dbReference type="Pfam" id="PF25853">
    <property type="entry name" value="DUF6311_C"/>
    <property type="match status" value="1"/>
</dbReference>
<evidence type="ECO:0000259" key="2">
    <source>
        <dbReference type="Pfam" id="PF19830"/>
    </source>
</evidence>
<feature type="transmembrane region" description="Helical" evidence="1">
    <location>
        <begin position="91"/>
        <end position="113"/>
    </location>
</feature>
<accession>A0A251XAS6</accession>
<gene>
    <name evidence="4" type="ORF">TPSD3_01690</name>
</gene>
<dbReference type="AlphaFoldDB" id="A0A251XAS6"/>
<dbReference type="EMBL" id="MSLT01000006">
    <property type="protein sequence ID" value="OUD15267.1"/>
    <property type="molecule type" value="Genomic_DNA"/>
</dbReference>
<reference evidence="4 5" key="1">
    <citation type="submission" date="2016-12" db="EMBL/GenBank/DDBJ databases">
        <title>Thioflexothrix psekupsii D3 genome sequencing and assembly.</title>
        <authorList>
            <person name="Fomenkov A."/>
            <person name="Vincze T."/>
            <person name="Grabovich M."/>
            <person name="Anton B.P."/>
            <person name="Dubinina G."/>
            <person name="Orlova M."/>
            <person name="Belousova E."/>
            <person name="Roberts R.J."/>
        </authorList>
    </citation>
    <scope>NUCLEOTIDE SEQUENCE [LARGE SCALE GENOMIC DNA]</scope>
    <source>
        <strain evidence="4">D3</strain>
    </source>
</reference>
<feature type="transmembrane region" description="Helical" evidence="1">
    <location>
        <begin position="19"/>
        <end position="37"/>
    </location>
</feature>